<reference evidence="4 5" key="1">
    <citation type="submission" date="2016-10" db="EMBL/GenBank/DDBJ databases">
        <authorList>
            <person name="de Groot N.N."/>
        </authorList>
    </citation>
    <scope>NUCLEOTIDE SEQUENCE [LARGE SCALE GENOMIC DNA]</scope>
    <source>
        <strain evidence="4 5">CGMCC 1.10457</strain>
    </source>
</reference>
<name>A0A1I6MBK2_9EURY</name>
<dbReference type="PANTHER" id="PTHR42736">
    <property type="entry name" value="PROTEIN-GLUTAMINE GAMMA-GLUTAMYLTRANSFERASE"/>
    <property type="match status" value="1"/>
</dbReference>
<sequence length="735" mass="79621">MTLVERVRRNRAVAAVDWPRATALFAVLVTLGAALQVMYHFIDVVGLPLAFLAIVAVSLVAATALARVLPAWTAVVVAVVLLALGLGWYLTQITGNPPWVALFADAVSLLGGRSLLRISNVRAWVLGVTPGPVFLTWYFALRRWYTPAVAVAGGTLTFFVLTGDADVVTTLTGVVAGAAALGLGDFERRDEPVARAETVLVVAAVMIVVPSAISVVPATAGAAGPLAPGLDRAATVEANLMDAEEDLAVQGAISLSPQVRFTVTSDEGDYWRVGSYDRYTGDGWVRTGGTSEYRHGRLDSPPGPSRTVDQTFRVETRSNVAPAAWKPVRVAGLPGATVRNDGSVVPGETLEEGDSYRVRSEVSDASPRQLDQAGTNYPGAIESRYTQLPDSTPERVGDRAARLTADAETPYQRARVVEQWLQNNRNYSLNVDRPRGDVADAFLFEMDAGYCTYYATTMVTMLRSQDVPARFVTGYTAGERVDEDRRVVRGLNAHAWVEVYFPRYGWVTFDPTPGGPREAVRDRTVQQARENEETAVDTTETGGTEEWTPTETQTVEPLTTADEASSNVSADADSSTIESPTLPAGIITQDLPGVNATGANATGTGAGAANDGPLPRMPTRQQFALVLVAALGAAVGVRRSGVPERAYRALWLRYQPRSDPATDVERAFQRLQYYLGEHHYRPRWDDETVREYVDAIDADPRARRVAAIRERARYRGDVSEADADEAVRLVNELVR</sequence>
<dbReference type="InterPro" id="IPR052901">
    <property type="entry name" value="Bact_TGase-like"/>
</dbReference>
<feature type="transmembrane region" description="Helical" evidence="2">
    <location>
        <begin position="21"/>
        <end position="39"/>
    </location>
</feature>
<dbReference type="PANTHER" id="PTHR42736:SF1">
    <property type="entry name" value="PROTEIN-GLUTAMINE GAMMA-GLUTAMYLTRANSFERASE"/>
    <property type="match status" value="1"/>
</dbReference>
<dbReference type="Pfam" id="PF01841">
    <property type="entry name" value="Transglut_core"/>
    <property type="match status" value="1"/>
</dbReference>
<dbReference type="Proteomes" id="UP000199062">
    <property type="component" value="Unassembled WGS sequence"/>
</dbReference>
<dbReference type="InterPro" id="IPR021878">
    <property type="entry name" value="TgpA_N"/>
</dbReference>
<dbReference type="RefSeq" id="WP_245778717.1">
    <property type="nucleotide sequence ID" value="NZ_FOZK01000006.1"/>
</dbReference>
<dbReference type="InterPro" id="IPR038765">
    <property type="entry name" value="Papain-like_cys_pep_sf"/>
</dbReference>
<dbReference type="Pfam" id="PF11992">
    <property type="entry name" value="TgpA_N"/>
    <property type="match status" value="1"/>
</dbReference>
<dbReference type="SUPFAM" id="SSF54001">
    <property type="entry name" value="Cysteine proteinases"/>
    <property type="match status" value="1"/>
</dbReference>
<keyword evidence="5" id="KW-1185">Reference proteome</keyword>
<dbReference type="STRING" id="767519.SAMN05216559_4202"/>
<evidence type="ECO:0000256" key="1">
    <source>
        <dbReference type="SAM" id="MobiDB-lite"/>
    </source>
</evidence>
<feature type="transmembrane region" description="Helical" evidence="2">
    <location>
        <begin position="45"/>
        <end position="65"/>
    </location>
</feature>
<feature type="region of interest" description="Disordered" evidence="1">
    <location>
        <begin position="512"/>
        <end position="580"/>
    </location>
</feature>
<keyword evidence="2" id="KW-1133">Transmembrane helix</keyword>
<feature type="transmembrane region" description="Helical" evidence="2">
    <location>
        <begin position="198"/>
        <end position="220"/>
    </location>
</feature>
<feature type="domain" description="Transglutaminase-like" evidence="3">
    <location>
        <begin position="443"/>
        <end position="513"/>
    </location>
</feature>
<dbReference type="Gene3D" id="3.10.620.30">
    <property type="match status" value="1"/>
</dbReference>
<feature type="compositionally biased region" description="Low complexity" evidence="1">
    <location>
        <begin position="536"/>
        <end position="575"/>
    </location>
</feature>
<dbReference type="SMART" id="SM00460">
    <property type="entry name" value="TGc"/>
    <property type="match status" value="1"/>
</dbReference>
<keyword evidence="2" id="KW-0472">Membrane</keyword>
<proteinExistence type="predicted"/>
<accession>A0A1I6MBK2</accession>
<evidence type="ECO:0000313" key="4">
    <source>
        <dbReference type="EMBL" id="SFS13120.1"/>
    </source>
</evidence>
<feature type="transmembrane region" description="Helical" evidence="2">
    <location>
        <begin position="167"/>
        <end position="186"/>
    </location>
</feature>
<dbReference type="EMBL" id="FOZK01000006">
    <property type="protein sequence ID" value="SFS13120.1"/>
    <property type="molecule type" value="Genomic_DNA"/>
</dbReference>
<keyword evidence="2" id="KW-0812">Transmembrane</keyword>
<feature type="transmembrane region" description="Helical" evidence="2">
    <location>
        <begin position="72"/>
        <end position="91"/>
    </location>
</feature>
<organism evidence="4 5">
    <name type="scientific">Halomicrobium zhouii</name>
    <dbReference type="NCBI Taxonomy" id="767519"/>
    <lineage>
        <taxon>Archaea</taxon>
        <taxon>Methanobacteriati</taxon>
        <taxon>Methanobacteriota</taxon>
        <taxon>Stenosarchaea group</taxon>
        <taxon>Halobacteria</taxon>
        <taxon>Halobacteriales</taxon>
        <taxon>Haloarculaceae</taxon>
        <taxon>Halomicrobium</taxon>
    </lineage>
</organism>
<protein>
    <submittedName>
        <fullName evidence="4">Transglutaminase-like superfamily protein</fullName>
    </submittedName>
</protein>
<feature type="compositionally biased region" description="Basic and acidic residues" evidence="1">
    <location>
        <begin position="518"/>
        <end position="532"/>
    </location>
</feature>
<dbReference type="AlphaFoldDB" id="A0A1I6MBK2"/>
<evidence type="ECO:0000259" key="3">
    <source>
        <dbReference type="SMART" id="SM00460"/>
    </source>
</evidence>
<gene>
    <name evidence="4" type="ORF">SAMN05216559_4202</name>
</gene>
<evidence type="ECO:0000313" key="5">
    <source>
        <dbReference type="Proteomes" id="UP000199062"/>
    </source>
</evidence>
<feature type="transmembrane region" description="Helical" evidence="2">
    <location>
        <begin position="123"/>
        <end position="140"/>
    </location>
</feature>
<evidence type="ECO:0000256" key="2">
    <source>
        <dbReference type="SAM" id="Phobius"/>
    </source>
</evidence>
<dbReference type="InterPro" id="IPR002931">
    <property type="entry name" value="Transglutaminase-like"/>
</dbReference>